<name>A0AAW8D6J5_9BURK</name>
<dbReference type="Proteomes" id="UP001242045">
    <property type="component" value="Unassembled WGS sequence"/>
</dbReference>
<sequence length="29" mass="3189">MSIAALSTLVVLMVMVVMERLAGISKRIR</sequence>
<proteinExistence type="predicted"/>
<organism evidence="1 2">
    <name type="scientific">Variovorax boronicumulans</name>
    <dbReference type="NCBI Taxonomy" id="436515"/>
    <lineage>
        <taxon>Bacteria</taxon>
        <taxon>Pseudomonadati</taxon>
        <taxon>Pseudomonadota</taxon>
        <taxon>Betaproteobacteria</taxon>
        <taxon>Burkholderiales</taxon>
        <taxon>Comamonadaceae</taxon>
        <taxon>Variovorax</taxon>
    </lineage>
</organism>
<dbReference type="EMBL" id="JAUSRD010000021">
    <property type="protein sequence ID" value="MDP9896820.1"/>
    <property type="molecule type" value="Genomic_DNA"/>
</dbReference>
<accession>A0AAW8D6J5</accession>
<dbReference type="AlphaFoldDB" id="A0AAW8D6J5"/>
<evidence type="ECO:0000313" key="2">
    <source>
        <dbReference type="Proteomes" id="UP001242045"/>
    </source>
</evidence>
<comment type="caution">
    <text evidence="1">The sequence shown here is derived from an EMBL/GenBank/DDBJ whole genome shotgun (WGS) entry which is preliminary data.</text>
</comment>
<evidence type="ECO:0000313" key="1">
    <source>
        <dbReference type="EMBL" id="MDP9896820.1"/>
    </source>
</evidence>
<protein>
    <submittedName>
        <fullName evidence="1">Uncharacterized protein</fullName>
    </submittedName>
</protein>
<reference evidence="1" key="1">
    <citation type="submission" date="2023-07" db="EMBL/GenBank/DDBJ databases">
        <title>Sorghum-associated microbial communities from plants grown in Nebraska, USA.</title>
        <authorList>
            <person name="Schachtman D."/>
        </authorList>
    </citation>
    <scope>NUCLEOTIDE SEQUENCE</scope>
    <source>
        <strain evidence="1">DS3754</strain>
    </source>
</reference>
<gene>
    <name evidence="1" type="ORF">J2W31_005961</name>
</gene>